<reference evidence="2" key="2">
    <citation type="journal article" date="2021" name="Microbiome">
        <title>Successional dynamics and alternative stable states in a saline activated sludge microbial community over 9 years.</title>
        <authorList>
            <person name="Wang Y."/>
            <person name="Ye J."/>
            <person name="Ju F."/>
            <person name="Liu L."/>
            <person name="Boyd J.A."/>
            <person name="Deng Y."/>
            <person name="Parks D.H."/>
            <person name="Jiang X."/>
            <person name="Yin X."/>
            <person name="Woodcroft B.J."/>
            <person name="Tyson G.W."/>
            <person name="Hugenholtz P."/>
            <person name="Polz M.F."/>
            <person name="Zhang T."/>
        </authorList>
    </citation>
    <scope>NUCLEOTIDE SEQUENCE</scope>
    <source>
        <strain evidence="2">HKST-UBA02</strain>
    </source>
</reference>
<dbReference type="Proteomes" id="UP000739538">
    <property type="component" value="Unassembled WGS sequence"/>
</dbReference>
<sequence length="78" mass="8259">MNRKKIATRIGLSILVLAVLAGSVVTGVIPYGVRSVARSLTYGYDPDQIRQPMERPEGPQREPGIEGALADVGPVAGE</sequence>
<proteinExistence type="predicted"/>
<accession>A0A956SDM4</accession>
<feature type="region of interest" description="Disordered" evidence="1">
    <location>
        <begin position="47"/>
        <end position="78"/>
    </location>
</feature>
<comment type="caution">
    <text evidence="2">The sequence shown here is derived from an EMBL/GenBank/DDBJ whole genome shotgun (WGS) entry which is preliminary data.</text>
</comment>
<protein>
    <submittedName>
        <fullName evidence="2">Uncharacterized protein</fullName>
    </submittedName>
</protein>
<organism evidence="2 3">
    <name type="scientific">Eiseniibacteriota bacterium</name>
    <dbReference type="NCBI Taxonomy" id="2212470"/>
    <lineage>
        <taxon>Bacteria</taxon>
        <taxon>Candidatus Eiseniibacteriota</taxon>
    </lineage>
</organism>
<reference evidence="2" key="1">
    <citation type="submission" date="2020-04" db="EMBL/GenBank/DDBJ databases">
        <authorList>
            <person name="Zhang T."/>
        </authorList>
    </citation>
    <scope>NUCLEOTIDE SEQUENCE</scope>
    <source>
        <strain evidence="2">HKST-UBA02</strain>
    </source>
</reference>
<feature type="compositionally biased region" description="Basic and acidic residues" evidence="1">
    <location>
        <begin position="52"/>
        <end position="64"/>
    </location>
</feature>
<dbReference type="AlphaFoldDB" id="A0A956SDM4"/>
<dbReference type="EMBL" id="JAGQHS010000058">
    <property type="protein sequence ID" value="MCA9756561.1"/>
    <property type="molecule type" value="Genomic_DNA"/>
</dbReference>
<gene>
    <name evidence="2" type="ORF">KDA27_12220</name>
</gene>
<evidence type="ECO:0000256" key="1">
    <source>
        <dbReference type="SAM" id="MobiDB-lite"/>
    </source>
</evidence>
<evidence type="ECO:0000313" key="2">
    <source>
        <dbReference type="EMBL" id="MCA9756561.1"/>
    </source>
</evidence>
<name>A0A956SDM4_UNCEI</name>
<evidence type="ECO:0000313" key="3">
    <source>
        <dbReference type="Proteomes" id="UP000739538"/>
    </source>
</evidence>